<keyword evidence="3" id="KW-1185">Reference proteome</keyword>
<evidence type="ECO:0000313" key="3">
    <source>
        <dbReference type="Proteomes" id="UP000224634"/>
    </source>
</evidence>
<dbReference type="Proteomes" id="UP000224634">
    <property type="component" value="Unassembled WGS sequence"/>
</dbReference>
<sequence>MASIRSRPMRLNGRFSASTVPKEAFLTVRCIWPKVKEPEDTLSYIVSQGSFFRDEHVAQGSRLFHTRCLGLSTLETLYGLICTPNIPKTPPQHSYTIADKRGPFSILVSLHRQLRDKVLHTPLDAPQPLTAAPKGKRFHDATTHPSSLTLPTPQALSATRPGDEEPVRRTPTETLVANFMVALLGGMACLVQPLNSSPLCMANSYETTFQFGPVNGTGQQQGLDLAQFRARIGRSIPFSLFRAKEHHVKPSYLRQSRLLVLSGMEISLFWLNNQRSMSPIYGNFM</sequence>
<organism evidence="2 3">
    <name type="scientific">Polytolypa hystricis (strain UAMH7299)</name>
    <dbReference type="NCBI Taxonomy" id="1447883"/>
    <lineage>
        <taxon>Eukaryota</taxon>
        <taxon>Fungi</taxon>
        <taxon>Dikarya</taxon>
        <taxon>Ascomycota</taxon>
        <taxon>Pezizomycotina</taxon>
        <taxon>Eurotiomycetes</taxon>
        <taxon>Eurotiomycetidae</taxon>
        <taxon>Onygenales</taxon>
        <taxon>Onygenales incertae sedis</taxon>
        <taxon>Polytolypa</taxon>
    </lineage>
</organism>
<gene>
    <name evidence="2" type="ORF">AJ80_07912</name>
</gene>
<protein>
    <submittedName>
        <fullName evidence="2">Uncharacterized protein</fullName>
    </submittedName>
</protein>
<comment type="caution">
    <text evidence="2">The sequence shown here is derived from an EMBL/GenBank/DDBJ whole genome shotgun (WGS) entry which is preliminary data.</text>
</comment>
<evidence type="ECO:0000313" key="2">
    <source>
        <dbReference type="EMBL" id="PGH08118.1"/>
    </source>
</evidence>
<accession>A0A2B7XHL5</accession>
<feature type="region of interest" description="Disordered" evidence="1">
    <location>
        <begin position="123"/>
        <end position="169"/>
    </location>
</feature>
<dbReference type="STRING" id="1447883.A0A2B7XHL5"/>
<dbReference type="OrthoDB" id="4206437at2759"/>
<proteinExistence type="predicted"/>
<dbReference type="EMBL" id="PDNA01000162">
    <property type="protein sequence ID" value="PGH08118.1"/>
    <property type="molecule type" value="Genomic_DNA"/>
</dbReference>
<dbReference type="AlphaFoldDB" id="A0A2B7XHL5"/>
<feature type="compositionally biased region" description="Low complexity" evidence="1">
    <location>
        <begin position="143"/>
        <end position="153"/>
    </location>
</feature>
<evidence type="ECO:0000256" key="1">
    <source>
        <dbReference type="SAM" id="MobiDB-lite"/>
    </source>
</evidence>
<reference evidence="2 3" key="1">
    <citation type="submission" date="2017-10" db="EMBL/GenBank/DDBJ databases">
        <title>Comparative genomics in systemic dimorphic fungi from Ajellomycetaceae.</title>
        <authorList>
            <person name="Munoz J.F."/>
            <person name="Mcewen J.G."/>
            <person name="Clay O.K."/>
            <person name="Cuomo C.A."/>
        </authorList>
    </citation>
    <scope>NUCLEOTIDE SEQUENCE [LARGE SCALE GENOMIC DNA]</scope>
    <source>
        <strain evidence="2 3">UAMH7299</strain>
    </source>
</reference>
<name>A0A2B7XHL5_POLH7</name>